<sequence length="338" mass="37062">MAAPKDPPKAGPPQRPLTASSAYMLTSGYPMPMVGYGTFRAAPGMVKAAVLEALRGGYRHLDLAHVYGNEKEIGEGLSEAFSSGLVKREDLFLTGKLWNSDHEVAVVPEAYKKSCSDLGVDYLDLYLIHFPLAVKHTGLDNAACSNVELGSTPLIDTWRAMEALVDAGKVRSIGVSNYPLMLLHDLYNQARIKPAVNQIEIHPFYVRNSLVNYCLSRKIAVTAHTPLGGGQANVEQWAAASPMETEEVKKIAKEKGKSAGQVLLRWLLQRDIIVIPKSVKTARIEQNIDVFDFELSEQEMQTISGLDRYKSAKTNPNPLSHFIGGPDCFSSEGTDIFD</sequence>
<evidence type="ECO:0000256" key="1">
    <source>
        <dbReference type="ARBA" id="ARBA00023002"/>
    </source>
</evidence>
<reference evidence="6" key="1">
    <citation type="submission" date="2021-01" db="EMBL/GenBank/DDBJ databases">
        <authorList>
            <person name="Corre E."/>
            <person name="Pelletier E."/>
            <person name="Niang G."/>
            <person name="Scheremetjew M."/>
            <person name="Finn R."/>
            <person name="Kale V."/>
            <person name="Holt S."/>
            <person name="Cochrane G."/>
            <person name="Meng A."/>
            <person name="Brown T."/>
            <person name="Cohen L."/>
        </authorList>
    </citation>
    <scope>NUCLEOTIDE SEQUENCE</scope>
    <source>
        <strain evidence="6">CCMP1594</strain>
    </source>
</reference>
<gene>
    <name evidence="6" type="ORF">EGYM00163_LOCUS17488</name>
</gene>
<feature type="domain" description="NADP-dependent oxidoreductase" evidence="5">
    <location>
        <begin position="46"/>
        <end position="306"/>
    </location>
</feature>
<dbReference type="InterPro" id="IPR018170">
    <property type="entry name" value="Aldo/ket_reductase_CS"/>
</dbReference>
<dbReference type="GO" id="GO:0016616">
    <property type="term" value="F:oxidoreductase activity, acting on the CH-OH group of donors, NAD or NADP as acceptor"/>
    <property type="evidence" value="ECO:0007669"/>
    <property type="project" value="UniProtKB-ARBA"/>
</dbReference>
<dbReference type="PRINTS" id="PR00069">
    <property type="entry name" value="ALDKETRDTASE"/>
</dbReference>
<dbReference type="InterPro" id="IPR020471">
    <property type="entry name" value="AKR"/>
</dbReference>
<dbReference type="SUPFAM" id="SSF51430">
    <property type="entry name" value="NAD(P)-linked oxidoreductase"/>
    <property type="match status" value="1"/>
</dbReference>
<evidence type="ECO:0000256" key="3">
    <source>
        <dbReference type="PIRSR" id="PIRSR000097-2"/>
    </source>
</evidence>
<organism evidence="6">
    <name type="scientific">Eutreptiella gymnastica</name>
    <dbReference type="NCBI Taxonomy" id="73025"/>
    <lineage>
        <taxon>Eukaryota</taxon>
        <taxon>Discoba</taxon>
        <taxon>Euglenozoa</taxon>
        <taxon>Euglenida</taxon>
        <taxon>Spirocuta</taxon>
        <taxon>Euglenophyceae</taxon>
        <taxon>Eutreptiales</taxon>
        <taxon>Eutreptiaceae</taxon>
        <taxon>Eutreptiella</taxon>
    </lineage>
</organism>
<dbReference type="EMBL" id="HBJA01049394">
    <property type="protein sequence ID" value="CAE0806361.1"/>
    <property type="molecule type" value="Transcribed_RNA"/>
</dbReference>
<evidence type="ECO:0000256" key="2">
    <source>
        <dbReference type="PIRSR" id="PIRSR000097-1"/>
    </source>
</evidence>
<dbReference type="FunFam" id="3.20.20.100:FF:000002">
    <property type="entry name" value="2,5-diketo-D-gluconic acid reductase A"/>
    <property type="match status" value="1"/>
</dbReference>
<name>A0A7S4FPR7_9EUGL</name>
<dbReference type="PROSITE" id="PS00798">
    <property type="entry name" value="ALDOKETO_REDUCTASE_1"/>
    <property type="match status" value="1"/>
</dbReference>
<protein>
    <recommendedName>
        <fullName evidence="5">NADP-dependent oxidoreductase domain-containing protein</fullName>
    </recommendedName>
</protein>
<accession>A0A7S4FPR7</accession>
<proteinExistence type="predicted"/>
<dbReference type="InterPro" id="IPR036812">
    <property type="entry name" value="NAD(P)_OxRdtase_dom_sf"/>
</dbReference>
<feature type="site" description="Lowers pKa of active site Tyr" evidence="4">
    <location>
        <position position="96"/>
    </location>
</feature>
<evidence type="ECO:0000259" key="5">
    <source>
        <dbReference type="Pfam" id="PF00248"/>
    </source>
</evidence>
<dbReference type="PIRSF" id="PIRSF000097">
    <property type="entry name" value="AKR"/>
    <property type="match status" value="1"/>
</dbReference>
<evidence type="ECO:0000256" key="4">
    <source>
        <dbReference type="PIRSR" id="PIRSR000097-3"/>
    </source>
</evidence>
<feature type="active site" description="Proton donor" evidence="2">
    <location>
        <position position="67"/>
    </location>
</feature>
<dbReference type="PANTHER" id="PTHR11732">
    <property type="entry name" value="ALDO/KETO REDUCTASE"/>
    <property type="match status" value="1"/>
</dbReference>
<dbReference type="PROSITE" id="PS00062">
    <property type="entry name" value="ALDOKETO_REDUCTASE_2"/>
    <property type="match status" value="1"/>
</dbReference>
<dbReference type="Gene3D" id="3.20.20.100">
    <property type="entry name" value="NADP-dependent oxidoreductase domain"/>
    <property type="match status" value="1"/>
</dbReference>
<dbReference type="PROSITE" id="PS00063">
    <property type="entry name" value="ALDOKETO_REDUCTASE_3"/>
    <property type="match status" value="1"/>
</dbReference>
<dbReference type="AlphaFoldDB" id="A0A7S4FPR7"/>
<dbReference type="Pfam" id="PF00248">
    <property type="entry name" value="Aldo_ket_red"/>
    <property type="match status" value="1"/>
</dbReference>
<dbReference type="InterPro" id="IPR023210">
    <property type="entry name" value="NADP_OxRdtase_dom"/>
</dbReference>
<feature type="binding site" evidence="3">
    <location>
        <position position="129"/>
    </location>
    <ligand>
        <name>substrate</name>
    </ligand>
</feature>
<keyword evidence="1" id="KW-0560">Oxidoreductase</keyword>
<evidence type="ECO:0000313" key="6">
    <source>
        <dbReference type="EMBL" id="CAE0806361.1"/>
    </source>
</evidence>